<dbReference type="AlphaFoldDB" id="W2RTE3"/>
<dbReference type="RefSeq" id="XP_008719563.1">
    <property type="nucleotide sequence ID" value="XM_008721341.1"/>
</dbReference>
<dbReference type="Pfam" id="PF18317">
    <property type="entry name" value="SDH_C"/>
    <property type="match status" value="1"/>
</dbReference>
<accession>W2RTE3</accession>
<organism evidence="3 4">
    <name type="scientific">Cyphellophora europaea (strain CBS 101466)</name>
    <name type="common">Phialophora europaea</name>
    <dbReference type="NCBI Taxonomy" id="1220924"/>
    <lineage>
        <taxon>Eukaryota</taxon>
        <taxon>Fungi</taxon>
        <taxon>Dikarya</taxon>
        <taxon>Ascomycota</taxon>
        <taxon>Pezizomycotina</taxon>
        <taxon>Eurotiomycetes</taxon>
        <taxon>Chaetothyriomycetidae</taxon>
        <taxon>Chaetothyriales</taxon>
        <taxon>Cyphellophoraceae</taxon>
        <taxon>Cyphellophora</taxon>
    </lineage>
</organism>
<dbReference type="InterPro" id="IPR013708">
    <property type="entry name" value="Shikimate_DH-bd_N"/>
</dbReference>
<dbReference type="Gene3D" id="3.40.50.720">
    <property type="entry name" value="NAD(P)-binding Rossmann-like Domain"/>
    <property type="match status" value="1"/>
</dbReference>
<keyword evidence="4" id="KW-1185">Reference proteome</keyword>
<dbReference type="InterPro" id="IPR041121">
    <property type="entry name" value="SDH_C"/>
</dbReference>
<dbReference type="EMBL" id="KB822722">
    <property type="protein sequence ID" value="ETN38974.1"/>
    <property type="molecule type" value="Genomic_DNA"/>
</dbReference>
<dbReference type="NCBIfam" id="TIGR01093">
    <property type="entry name" value="aroD"/>
    <property type="match status" value="1"/>
</dbReference>
<dbReference type="InterPro" id="IPR010110">
    <property type="entry name" value="Shikimate_DH_AroM-type"/>
</dbReference>
<dbReference type="InterPro" id="IPR013785">
    <property type="entry name" value="Aldolase_TIM"/>
</dbReference>
<proteinExistence type="predicted"/>
<name>W2RTE3_CYPE1</name>
<gene>
    <name evidence="3" type="ORF">HMPREF1541_07016</name>
</gene>
<dbReference type="InterPro" id="IPR022893">
    <property type="entry name" value="Shikimate_DH_fam"/>
</dbReference>
<dbReference type="HOGENOM" id="CLU_008871_1_0_1"/>
<dbReference type="GO" id="GO:0003855">
    <property type="term" value="F:3-dehydroquinate dehydratase activity"/>
    <property type="evidence" value="ECO:0007669"/>
    <property type="project" value="InterPro"/>
</dbReference>
<evidence type="ECO:0000313" key="3">
    <source>
        <dbReference type="EMBL" id="ETN38974.1"/>
    </source>
</evidence>
<dbReference type="GO" id="GO:0019632">
    <property type="term" value="P:shikimate metabolic process"/>
    <property type="evidence" value="ECO:0007669"/>
    <property type="project" value="TreeGrafter"/>
</dbReference>
<reference evidence="3 4" key="1">
    <citation type="submission" date="2013-03" db="EMBL/GenBank/DDBJ databases">
        <title>The Genome Sequence of Phialophora europaea CBS 101466.</title>
        <authorList>
            <consortium name="The Broad Institute Genomics Platform"/>
            <person name="Cuomo C."/>
            <person name="de Hoog S."/>
            <person name="Gorbushina A."/>
            <person name="Walker B."/>
            <person name="Young S.K."/>
            <person name="Zeng Q."/>
            <person name="Gargeya S."/>
            <person name="Fitzgerald M."/>
            <person name="Haas B."/>
            <person name="Abouelleil A."/>
            <person name="Allen A.W."/>
            <person name="Alvarado L."/>
            <person name="Arachchi H.M."/>
            <person name="Berlin A.M."/>
            <person name="Chapman S.B."/>
            <person name="Gainer-Dewar J."/>
            <person name="Goldberg J."/>
            <person name="Griggs A."/>
            <person name="Gujja S."/>
            <person name="Hansen M."/>
            <person name="Howarth C."/>
            <person name="Imamovic A."/>
            <person name="Ireland A."/>
            <person name="Larimer J."/>
            <person name="McCowan C."/>
            <person name="Murphy C."/>
            <person name="Pearson M."/>
            <person name="Poon T.W."/>
            <person name="Priest M."/>
            <person name="Roberts A."/>
            <person name="Saif S."/>
            <person name="Shea T."/>
            <person name="Sisk P."/>
            <person name="Sykes S."/>
            <person name="Wortman J."/>
            <person name="Nusbaum C."/>
            <person name="Birren B."/>
        </authorList>
    </citation>
    <scope>NUCLEOTIDE SEQUENCE [LARGE SCALE GENOMIC DNA]</scope>
    <source>
        <strain evidence="3 4">CBS 101466</strain>
    </source>
</reference>
<dbReference type="SUPFAM" id="SSF53223">
    <property type="entry name" value="Aminoacid dehydrogenase-like, N-terminal domain"/>
    <property type="match status" value="1"/>
</dbReference>
<dbReference type="InterPro" id="IPR046346">
    <property type="entry name" value="Aminoacid_DH-like_N_sf"/>
</dbReference>
<feature type="domain" description="SDH C-terminal" evidence="2">
    <location>
        <begin position="501"/>
        <end position="524"/>
    </location>
</feature>
<evidence type="ECO:0000313" key="4">
    <source>
        <dbReference type="Proteomes" id="UP000030752"/>
    </source>
</evidence>
<evidence type="ECO:0000259" key="1">
    <source>
        <dbReference type="Pfam" id="PF08501"/>
    </source>
</evidence>
<dbReference type="VEuPathDB" id="FungiDB:HMPREF1541_07016"/>
<dbReference type="SUPFAM" id="SSF51569">
    <property type="entry name" value="Aldolase"/>
    <property type="match status" value="1"/>
</dbReference>
<dbReference type="NCBIfam" id="TIGR01809">
    <property type="entry name" value="Shik-DH-AROM"/>
    <property type="match status" value="1"/>
</dbReference>
<dbReference type="GO" id="GO:0004764">
    <property type="term" value="F:shikimate 3-dehydrogenase (NADP+) activity"/>
    <property type="evidence" value="ECO:0007669"/>
    <property type="project" value="InterPro"/>
</dbReference>
<dbReference type="Proteomes" id="UP000030752">
    <property type="component" value="Unassembled WGS sequence"/>
</dbReference>
<dbReference type="OrthoDB" id="204377at2759"/>
<dbReference type="SUPFAM" id="SSF51735">
    <property type="entry name" value="NAD(P)-binding Rossmann-fold domains"/>
    <property type="match status" value="1"/>
</dbReference>
<dbReference type="eggNOG" id="KOG0692">
    <property type="taxonomic scope" value="Eukaryota"/>
</dbReference>
<sequence length="532" mass="58524">MASHMSNGTTRDLISSYYVQGKQIFLIPLTFPNVTQAGCNLERISYGGDVWELRVDLLRPDEVTKLPTKEYVLSQLEWLRRGSDMPIIFTIRTVSQGGQFPDGAAPEALELMLLAAQFGCEYIDVEFSWPESLKQEIVKHKGSSKLIASVHDWTGEVRWSDSLFEHYIKQDTYGDILKLSFQATDIADCHELALLQRKYRTQSSKPVLSVAMGPPGQLSRIISPISFVTHPLLPAPSAAGQISLAQVNHAKYLMGQLPKRNFYIFGNNISHSLSPTIHNTAFAELGLPHHYSIHETLQIDNTVCDLMRKPEFGGASVTYPHKLNIQPLLDSVSDASTRLGAVNTVIVEDGKSGRTLRGDNTDWIGILRCIQSSGLTKVDVGLVVGAGGAARAAVYAYQQLDIQRIGLVNRTRSTAERLVADFSPSKIDIYGSLAEAPAANVIVSCIPADDVSEADIPEHIFASGAGVVIEMAYRPPVTALMRVASRQARWKVENGVAVLKEQAYCQFELWTGRRAPVLAIREALDKRNAAKP</sequence>
<dbReference type="GO" id="GO:0009423">
    <property type="term" value="P:chorismate biosynthetic process"/>
    <property type="evidence" value="ECO:0007669"/>
    <property type="project" value="TreeGrafter"/>
</dbReference>
<dbReference type="PANTHER" id="PTHR21089:SF1">
    <property type="entry name" value="BIFUNCTIONAL 3-DEHYDROQUINATE DEHYDRATASE_SHIKIMATE DEHYDROGENASE, CHLOROPLASTIC"/>
    <property type="match status" value="1"/>
</dbReference>
<dbReference type="InterPro" id="IPR036291">
    <property type="entry name" value="NAD(P)-bd_dom_sf"/>
</dbReference>
<dbReference type="GeneID" id="19974355"/>
<dbReference type="InParanoid" id="W2RTE3"/>
<feature type="domain" description="Shikimate dehydrogenase substrate binding N-terminal" evidence="1">
    <location>
        <begin position="264"/>
        <end position="345"/>
    </location>
</feature>
<dbReference type="Pfam" id="PF01487">
    <property type="entry name" value="DHquinase_I"/>
    <property type="match status" value="1"/>
</dbReference>
<dbReference type="Gene3D" id="3.20.20.70">
    <property type="entry name" value="Aldolase class I"/>
    <property type="match status" value="1"/>
</dbReference>
<protein>
    <submittedName>
        <fullName evidence="3">Shikimate-5-dehydrogenase</fullName>
    </submittedName>
</protein>
<dbReference type="STRING" id="1220924.W2RTE3"/>
<dbReference type="Gene3D" id="3.40.50.10860">
    <property type="entry name" value="Leucine Dehydrogenase, chain A, domain 1"/>
    <property type="match status" value="1"/>
</dbReference>
<dbReference type="InterPro" id="IPR001381">
    <property type="entry name" value="DHquinase_I"/>
</dbReference>
<dbReference type="Pfam" id="PF08501">
    <property type="entry name" value="Shikimate_dh_N"/>
    <property type="match status" value="1"/>
</dbReference>
<dbReference type="CDD" id="cd00502">
    <property type="entry name" value="DHQase_I"/>
    <property type="match status" value="1"/>
</dbReference>
<evidence type="ECO:0000259" key="2">
    <source>
        <dbReference type="Pfam" id="PF18317"/>
    </source>
</evidence>
<dbReference type="GO" id="GO:0005737">
    <property type="term" value="C:cytoplasm"/>
    <property type="evidence" value="ECO:0007669"/>
    <property type="project" value="InterPro"/>
</dbReference>
<dbReference type="PANTHER" id="PTHR21089">
    <property type="entry name" value="SHIKIMATE DEHYDROGENASE"/>
    <property type="match status" value="1"/>
</dbReference>